<dbReference type="Pfam" id="PF13962">
    <property type="entry name" value="PGG"/>
    <property type="match status" value="1"/>
</dbReference>
<keyword evidence="3" id="KW-1185">Reference proteome</keyword>
<evidence type="ECO:0000259" key="1">
    <source>
        <dbReference type="Pfam" id="PF13962"/>
    </source>
</evidence>
<reference evidence="2" key="1">
    <citation type="submission" date="2018-01" db="EMBL/GenBank/DDBJ databases">
        <authorList>
            <person name="Mao J.F."/>
        </authorList>
    </citation>
    <scope>NUCLEOTIDE SEQUENCE</scope>
    <source>
        <strain evidence="2">Huo1</strain>
        <tissue evidence="2">Leaf</tissue>
    </source>
</reference>
<dbReference type="AlphaFoldDB" id="A0A8X8WST7"/>
<accession>A0A8X8WST7</accession>
<evidence type="ECO:0000313" key="2">
    <source>
        <dbReference type="EMBL" id="KAG6399286.1"/>
    </source>
</evidence>
<sequence length="148" mass="16300">MGKTALDILEESPQDTTNYMEMKKMLTSLSTQSLLGALPKLTDTTMVVVVLIASMAFQAAISPVWQDDTPSHKAGEAVMASTHPKIYKDFVRANTTAFISISRHNRPHHHRTPVGEFLCVCNSVVCNVGFVGFDCGELWSCDNGDFFE</sequence>
<evidence type="ECO:0000313" key="3">
    <source>
        <dbReference type="Proteomes" id="UP000298416"/>
    </source>
</evidence>
<name>A0A8X8WST7_SALSN</name>
<protein>
    <recommendedName>
        <fullName evidence="1">PGG domain-containing protein</fullName>
    </recommendedName>
</protein>
<reference evidence="2" key="2">
    <citation type="submission" date="2020-08" db="EMBL/GenBank/DDBJ databases">
        <title>Plant Genome Project.</title>
        <authorList>
            <person name="Zhang R.-G."/>
        </authorList>
    </citation>
    <scope>NUCLEOTIDE SEQUENCE</scope>
    <source>
        <strain evidence="2">Huo1</strain>
        <tissue evidence="2">Leaf</tissue>
    </source>
</reference>
<dbReference type="InterPro" id="IPR026961">
    <property type="entry name" value="PGG_dom"/>
</dbReference>
<gene>
    <name evidence="2" type="ORF">SASPL_140762</name>
</gene>
<organism evidence="2">
    <name type="scientific">Salvia splendens</name>
    <name type="common">Scarlet sage</name>
    <dbReference type="NCBI Taxonomy" id="180675"/>
    <lineage>
        <taxon>Eukaryota</taxon>
        <taxon>Viridiplantae</taxon>
        <taxon>Streptophyta</taxon>
        <taxon>Embryophyta</taxon>
        <taxon>Tracheophyta</taxon>
        <taxon>Spermatophyta</taxon>
        <taxon>Magnoliopsida</taxon>
        <taxon>eudicotyledons</taxon>
        <taxon>Gunneridae</taxon>
        <taxon>Pentapetalae</taxon>
        <taxon>asterids</taxon>
        <taxon>lamiids</taxon>
        <taxon>Lamiales</taxon>
        <taxon>Lamiaceae</taxon>
        <taxon>Nepetoideae</taxon>
        <taxon>Mentheae</taxon>
        <taxon>Salviinae</taxon>
        <taxon>Salvia</taxon>
        <taxon>Salvia subgen. Calosphace</taxon>
        <taxon>core Calosphace</taxon>
    </lineage>
</organism>
<dbReference type="Proteomes" id="UP000298416">
    <property type="component" value="Unassembled WGS sequence"/>
</dbReference>
<comment type="caution">
    <text evidence="2">The sequence shown here is derived from an EMBL/GenBank/DDBJ whole genome shotgun (WGS) entry which is preliminary data.</text>
</comment>
<proteinExistence type="predicted"/>
<feature type="domain" description="PGG" evidence="1">
    <location>
        <begin position="40"/>
        <end position="100"/>
    </location>
</feature>
<dbReference type="EMBL" id="PNBA02000015">
    <property type="protein sequence ID" value="KAG6399286.1"/>
    <property type="molecule type" value="Genomic_DNA"/>
</dbReference>